<dbReference type="Proteomes" id="UP000276215">
    <property type="component" value="Unassembled WGS sequence"/>
</dbReference>
<keyword evidence="1" id="KW-0812">Transmembrane</keyword>
<evidence type="ECO:0000313" key="2">
    <source>
        <dbReference type="EMBL" id="RPB03756.1"/>
    </source>
</evidence>
<name>A0A3N4JZH6_9PEZI</name>
<organism evidence="2 3">
    <name type="scientific">Choiromyces venosus 120613-1</name>
    <dbReference type="NCBI Taxonomy" id="1336337"/>
    <lineage>
        <taxon>Eukaryota</taxon>
        <taxon>Fungi</taxon>
        <taxon>Dikarya</taxon>
        <taxon>Ascomycota</taxon>
        <taxon>Pezizomycotina</taxon>
        <taxon>Pezizomycetes</taxon>
        <taxon>Pezizales</taxon>
        <taxon>Tuberaceae</taxon>
        <taxon>Choiromyces</taxon>
    </lineage>
</organism>
<keyword evidence="3" id="KW-1185">Reference proteome</keyword>
<protein>
    <submittedName>
        <fullName evidence="2">Uncharacterized protein</fullName>
    </submittedName>
</protein>
<accession>A0A3N4JZH6</accession>
<keyword evidence="1" id="KW-1133">Transmembrane helix</keyword>
<dbReference type="EMBL" id="ML120361">
    <property type="protein sequence ID" value="RPB03756.1"/>
    <property type="molecule type" value="Genomic_DNA"/>
</dbReference>
<reference evidence="2 3" key="1">
    <citation type="journal article" date="2018" name="Nat. Ecol. Evol.">
        <title>Pezizomycetes genomes reveal the molecular basis of ectomycorrhizal truffle lifestyle.</title>
        <authorList>
            <person name="Murat C."/>
            <person name="Payen T."/>
            <person name="Noel B."/>
            <person name="Kuo A."/>
            <person name="Morin E."/>
            <person name="Chen J."/>
            <person name="Kohler A."/>
            <person name="Krizsan K."/>
            <person name="Balestrini R."/>
            <person name="Da Silva C."/>
            <person name="Montanini B."/>
            <person name="Hainaut M."/>
            <person name="Levati E."/>
            <person name="Barry K.W."/>
            <person name="Belfiori B."/>
            <person name="Cichocki N."/>
            <person name="Clum A."/>
            <person name="Dockter R.B."/>
            <person name="Fauchery L."/>
            <person name="Guy J."/>
            <person name="Iotti M."/>
            <person name="Le Tacon F."/>
            <person name="Lindquist E.A."/>
            <person name="Lipzen A."/>
            <person name="Malagnac F."/>
            <person name="Mello A."/>
            <person name="Molinier V."/>
            <person name="Miyauchi S."/>
            <person name="Poulain J."/>
            <person name="Riccioni C."/>
            <person name="Rubini A."/>
            <person name="Sitrit Y."/>
            <person name="Splivallo R."/>
            <person name="Traeger S."/>
            <person name="Wang M."/>
            <person name="Zifcakova L."/>
            <person name="Wipf D."/>
            <person name="Zambonelli A."/>
            <person name="Paolocci F."/>
            <person name="Nowrousian M."/>
            <person name="Ottonello S."/>
            <person name="Baldrian P."/>
            <person name="Spatafora J.W."/>
            <person name="Henrissat B."/>
            <person name="Nagy L.G."/>
            <person name="Aury J.M."/>
            <person name="Wincker P."/>
            <person name="Grigoriev I.V."/>
            <person name="Bonfante P."/>
            <person name="Martin F.M."/>
        </authorList>
    </citation>
    <scope>NUCLEOTIDE SEQUENCE [LARGE SCALE GENOMIC DNA]</scope>
    <source>
        <strain evidence="2 3">120613-1</strain>
    </source>
</reference>
<keyword evidence="1" id="KW-0472">Membrane</keyword>
<sequence length="59" mass="6857">MFFGGNVLGKYKLQYHGVMGMELFYILFFFLLPVDAFARHSFSIVKCSFFSVASFSLYH</sequence>
<evidence type="ECO:0000313" key="3">
    <source>
        <dbReference type="Proteomes" id="UP000276215"/>
    </source>
</evidence>
<dbReference type="AlphaFoldDB" id="A0A3N4JZH6"/>
<feature type="transmembrane region" description="Helical" evidence="1">
    <location>
        <begin position="15"/>
        <end position="34"/>
    </location>
</feature>
<gene>
    <name evidence="2" type="ORF">L873DRAFT_1730783</name>
</gene>
<evidence type="ECO:0000256" key="1">
    <source>
        <dbReference type="SAM" id="Phobius"/>
    </source>
</evidence>
<proteinExistence type="predicted"/>